<gene>
    <name evidence="2" type="ORF">ACFSR1_14060</name>
</gene>
<evidence type="ECO:0000313" key="3">
    <source>
        <dbReference type="Proteomes" id="UP001597319"/>
    </source>
</evidence>
<organism evidence="2 3">
    <name type="scientific">Aquimarina rubra</name>
    <dbReference type="NCBI Taxonomy" id="1920033"/>
    <lineage>
        <taxon>Bacteria</taxon>
        <taxon>Pseudomonadati</taxon>
        <taxon>Bacteroidota</taxon>
        <taxon>Flavobacteriia</taxon>
        <taxon>Flavobacteriales</taxon>
        <taxon>Flavobacteriaceae</taxon>
        <taxon>Aquimarina</taxon>
    </lineage>
</organism>
<dbReference type="Proteomes" id="UP001597319">
    <property type="component" value="Unassembled WGS sequence"/>
</dbReference>
<keyword evidence="3" id="KW-1185">Reference proteome</keyword>
<dbReference type="RefSeq" id="WP_378293537.1">
    <property type="nucleotide sequence ID" value="NZ_JBHULE010000019.1"/>
</dbReference>
<proteinExistence type="predicted"/>
<evidence type="ECO:0000313" key="2">
    <source>
        <dbReference type="EMBL" id="MFD2563800.1"/>
    </source>
</evidence>
<feature type="chain" id="PRO_5046558890" description="DUF4920 domain-containing protein" evidence="1">
    <location>
        <begin position="19"/>
        <end position="138"/>
    </location>
</feature>
<evidence type="ECO:0008006" key="4">
    <source>
        <dbReference type="Google" id="ProtNLM"/>
    </source>
</evidence>
<evidence type="ECO:0000256" key="1">
    <source>
        <dbReference type="SAM" id="SignalP"/>
    </source>
</evidence>
<feature type="signal peptide" evidence="1">
    <location>
        <begin position="1"/>
        <end position="18"/>
    </location>
</feature>
<accession>A0ABW5LGT1</accession>
<dbReference type="EMBL" id="JBHULE010000019">
    <property type="protein sequence ID" value="MFD2563800.1"/>
    <property type="molecule type" value="Genomic_DNA"/>
</dbReference>
<comment type="caution">
    <text evidence="2">The sequence shown here is derived from an EMBL/GenBank/DDBJ whole genome shotgun (WGS) entry which is preliminary data.</text>
</comment>
<protein>
    <recommendedName>
        <fullName evidence="4">DUF4920 domain-containing protein</fullName>
    </recommendedName>
</protein>
<keyword evidence="1" id="KW-0732">Signal</keyword>
<sequence length="138" mass="15592">MKRLIYILLLLSPLYIKAQDKSEKVKPPQIITKLKPGKTINFKDSSVKFLKVLEDSRCPTDVNCVWAGQAKVLIGIYENNTLLEEKEIIIGAKGIRPTSPKEILKSGDKFVYGYNLSPYPSGSKKTDPTDYYLELLVK</sequence>
<reference evidence="3" key="1">
    <citation type="journal article" date="2019" name="Int. J. Syst. Evol. Microbiol.">
        <title>The Global Catalogue of Microorganisms (GCM) 10K type strain sequencing project: providing services to taxonomists for standard genome sequencing and annotation.</title>
        <authorList>
            <consortium name="The Broad Institute Genomics Platform"/>
            <consortium name="The Broad Institute Genome Sequencing Center for Infectious Disease"/>
            <person name="Wu L."/>
            <person name="Ma J."/>
        </authorList>
    </citation>
    <scope>NUCLEOTIDE SEQUENCE [LARGE SCALE GENOMIC DNA]</scope>
    <source>
        <strain evidence="3">KCTC 52274</strain>
    </source>
</reference>
<name>A0ABW5LGT1_9FLAO</name>